<feature type="compositionally biased region" description="Polar residues" evidence="11">
    <location>
        <begin position="1132"/>
        <end position="1151"/>
    </location>
</feature>
<name>A0A553NB39_TIGCA</name>
<dbReference type="Pfam" id="PF13912">
    <property type="entry name" value="zf-C2H2_6"/>
    <property type="match status" value="1"/>
</dbReference>
<organism evidence="13 14">
    <name type="scientific">Tigriopus californicus</name>
    <name type="common">Marine copepod</name>
    <dbReference type="NCBI Taxonomy" id="6832"/>
    <lineage>
        <taxon>Eukaryota</taxon>
        <taxon>Metazoa</taxon>
        <taxon>Ecdysozoa</taxon>
        <taxon>Arthropoda</taxon>
        <taxon>Crustacea</taxon>
        <taxon>Multicrustacea</taxon>
        <taxon>Hexanauplia</taxon>
        <taxon>Copepoda</taxon>
        <taxon>Harpacticoida</taxon>
        <taxon>Harpacticidae</taxon>
        <taxon>Tigriopus</taxon>
    </lineage>
</organism>
<feature type="region of interest" description="Disordered" evidence="11">
    <location>
        <begin position="620"/>
        <end position="645"/>
    </location>
</feature>
<dbReference type="PANTHER" id="PTHR24376:SF235">
    <property type="entry name" value="C2H2-TYPE DOMAIN-CONTAINING PROTEIN"/>
    <property type="match status" value="1"/>
</dbReference>
<feature type="region of interest" description="Disordered" evidence="11">
    <location>
        <begin position="573"/>
        <end position="602"/>
    </location>
</feature>
<evidence type="ECO:0000256" key="8">
    <source>
        <dbReference type="ARBA" id="ARBA00023163"/>
    </source>
</evidence>
<gene>
    <name evidence="13" type="ORF">TCAL_13679</name>
</gene>
<feature type="domain" description="C2H2-type" evidence="12">
    <location>
        <begin position="1045"/>
        <end position="1072"/>
    </location>
</feature>
<feature type="compositionally biased region" description="Basic residues" evidence="11">
    <location>
        <begin position="739"/>
        <end position="756"/>
    </location>
</feature>
<dbReference type="FunFam" id="3.30.160.60:FF:000100">
    <property type="entry name" value="Zinc finger 45-like"/>
    <property type="match status" value="2"/>
</dbReference>
<dbReference type="SMART" id="SM00355">
    <property type="entry name" value="ZnF_C2H2"/>
    <property type="match status" value="12"/>
</dbReference>
<keyword evidence="14" id="KW-1185">Reference proteome</keyword>
<feature type="domain" description="C2H2-type" evidence="12">
    <location>
        <begin position="163"/>
        <end position="190"/>
    </location>
</feature>
<dbReference type="STRING" id="6832.A0A553NB39"/>
<dbReference type="PROSITE" id="PS00028">
    <property type="entry name" value="ZINC_FINGER_C2H2_1"/>
    <property type="match status" value="11"/>
</dbReference>
<feature type="region of interest" description="Disordered" evidence="11">
    <location>
        <begin position="660"/>
        <end position="756"/>
    </location>
</feature>
<dbReference type="Pfam" id="PF00096">
    <property type="entry name" value="zf-C2H2"/>
    <property type="match status" value="5"/>
</dbReference>
<evidence type="ECO:0000256" key="1">
    <source>
        <dbReference type="ARBA" id="ARBA00004123"/>
    </source>
</evidence>
<dbReference type="GO" id="GO:0001228">
    <property type="term" value="F:DNA-binding transcription activator activity, RNA polymerase II-specific"/>
    <property type="evidence" value="ECO:0007669"/>
    <property type="project" value="TreeGrafter"/>
</dbReference>
<feature type="region of interest" description="Disordered" evidence="11">
    <location>
        <begin position="1096"/>
        <end position="1184"/>
    </location>
</feature>
<dbReference type="SUPFAM" id="SSF57667">
    <property type="entry name" value="beta-beta-alpha zinc fingers"/>
    <property type="match status" value="5"/>
</dbReference>
<dbReference type="EMBL" id="VCGU01000458">
    <property type="protein sequence ID" value="TRY62650.1"/>
    <property type="molecule type" value="Genomic_DNA"/>
</dbReference>
<feature type="compositionally biased region" description="Basic and acidic residues" evidence="11">
    <location>
        <begin position="705"/>
        <end position="715"/>
    </location>
</feature>
<dbReference type="FunFam" id="3.30.160.60:FF:001498">
    <property type="entry name" value="Zinc finger protein 404"/>
    <property type="match status" value="1"/>
</dbReference>
<evidence type="ECO:0000256" key="10">
    <source>
        <dbReference type="PROSITE-ProRule" id="PRU00042"/>
    </source>
</evidence>
<dbReference type="GO" id="GO:0005634">
    <property type="term" value="C:nucleus"/>
    <property type="evidence" value="ECO:0007669"/>
    <property type="project" value="UniProtKB-SubCell"/>
</dbReference>
<feature type="domain" description="C2H2-type" evidence="12">
    <location>
        <begin position="960"/>
        <end position="988"/>
    </location>
</feature>
<dbReference type="GO" id="GO:0000978">
    <property type="term" value="F:RNA polymerase II cis-regulatory region sequence-specific DNA binding"/>
    <property type="evidence" value="ECO:0007669"/>
    <property type="project" value="TreeGrafter"/>
</dbReference>
<dbReference type="Gene3D" id="3.30.160.60">
    <property type="entry name" value="Classic Zinc Finger"/>
    <property type="match status" value="7"/>
</dbReference>
<evidence type="ECO:0000256" key="4">
    <source>
        <dbReference type="ARBA" id="ARBA00022771"/>
    </source>
</evidence>
<evidence type="ECO:0000256" key="11">
    <source>
        <dbReference type="SAM" id="MobiDB-lite"/>
    </source>
</evidence>
<evidence type="ECO:0000256" key="6">
    <source>
        <dbReference type="ARBA" id="ARBA00023015"/>
    </source>
</evidence>
<evidence type="ECO:0000256" key="7">
    <source>
        <dbReference type="ARBA" id="ARBA00023125"/>
    </source>
</evidence>
<feature type="domain" description="C2H2-type" evidence="12">
    <location>
        <begin position="1073"/>
        <end position="1100"/>
    </location>
</feature>
<feature type="domain" description="C2H2-type" evidence="12">
    <location>
        <begin position="221"/>
        <end position="250"/>
    </location>
</feature>
<feature type="domain" description="C2H2-type" evidence="12">
    <location>
        <begin position="989"/>
        <end position="1016"/>
    </location>
</feature>
<dbReference type="PROSITE" id="PS50157">
    <property type="entry name" value="ZINC_FINGER_C2H2_2"/>
    <property type="match status" value="9"/>
</dbReference>
<feature type="compositionally biased region" description="Acidic residues" evidence="11">
    <location>
        <begin position="1118"/>
        <end position="1131"/>
    </location>
</feature>
<accession>A0A553NB39</accession>
<evidence type="ECO:0000256" key="5">
    <source>
        <dbReference type="ARBA" id="ARBA00022833"/>
    </source>
</evidence>
<feature type="compositionally biased region" description="Pro residues" evidence="11">
    <location>
        <begin position="684"/>
        <end position="699"/>
    </location>
</feature>
<keyword evidence="3" id="KW-0677">Repeat</keyword>
<keyword evidence="2" id="KW-0479">Metal-binding</keyword>
<feature type="region of interest" description="Disordered" evidence="11">
    <location>
        <begin position="52"/>
        <end position="94"/>
    </location>
</feature>
<evidence type="ECO:0000256" key="3">
    <source>
        <dbReference type="ARBA" id="ARBA00022737"/>
    </source>
</evidence>
<dbReference type="AlphaFoldDB" id="A0A553NB39"/>
<dbReference type="FunFam" id="3.30.160.60:FF:000110">
    <property type="entry name" value="Zinc finger protein-like"/>
    <property type="match status" value="1"/>
</dbReference>
<dbReference type="GO" id="GO:0008270">
    <property type="term" value="F:zinc ion binding"/>
    <property type="evidence" value="ECO:0007669"/>
    <property type="project" value="UniProtKB-KW"/>
</dbReference>
<feature type="region of interest" description="Disordered" evidence="11">
    <location>
        <begin position="264"/>
        <end position="381"/>
    </location>
</feature>
<feature type="domain" description="C2H2-type" evidence="12">
    <location>
        <begin position="193"/>
        <end position="220"/>
    </location>
</feature>
<evidence type="ECO:0000256" key="2">
    <source>
        <dbReference type="ARBA" id="ARBA00022723"/>
    </source>
</evidence>
<comment type="caution">
    <text evidence="13">The sequence shown here is derived from an EMBL/GenBank/DDBJ whole genome shotgun (WGS) entry which is preliminary data.</text>
</comment>
<keyword evidence="4 10" id="KW-0863">Zinc-finger</keyword>
<evidence type="ECO:0000313" key="13">
    <source>
        <dbReference type="EMBL" id="TRY62650.1"/>
    </source>
</evidence>
<keyword evidence="8" id="KW-0804">Transcription</keyword>
<keyword evidence="5" id="KW-0862">Zinc</keyword>
<feature type="compositionally biased region" description="Low complexity" evidence="11">
    <location>
        <begin position="660"/>
        <end position="670"/>
    </location>
</feature>
<feature type="compositionally biased region" description="Low complexity" evidence="11">
    <location>
        <begin position="324"/>
        <end position="335"/>
    </location>
</feature>
<feature type="compositionally biased region" description="Basic and acidic residues" evidence="11">
    <location>
        <begin position="72"/>
        <end position="82"/>
    </location>
</feature>
<feature type="compositionally biased region" description="Low complexity" evidence="11">
    <location>
        <begin position="1160"/>
        <end position="1176"/>
    </location>
</feature>
<dbReference type="InterPro" id="IPR036236">
    <property type="entry name" value="Znf_C2H2_sf"/>
</dbReference>
<feature type="region of interest" description="Disordered" evidence="11">
    <location>
        <begin position="928"/>
        <end position="953"/>
    </location>
</feature>
<feature type="domain" description="C2H2-type" evidence="12">
    <location>
        <begin position="426"/>
        <end position="453"/>
    </location>
</feature>
<dbReference type="PANTHER" id="PTHR24376">
    <property type="entry name" value="ZINC FINGER PROTEIN"/>
    <property type="match status" value="1"/>
</dbReference>
<keyword evidence="6" id="KW-0805">Transcription regulation</keyword>
<dbReference type="Proteomes" id="UP000318571">
    <property type="component" value="Chromosome 10"/>
</dbReference>
<feature type="compositionally biased region" description="Acidic residues" evidence="11">
    <location>
        <begin position="804"/>
        <end position="818"/>
    </location>
</feature>
<protein>
    <recommendedName>
        <fullName evidence="12">C2H2-type domain-containing protein</fullName>
    </recommendedName>
</protein>
<evidence type="ECO:0000256" key="9">
    <source>
        <dbReference type="ARBA" id="ARBA00023242"/>
    </source>
</evidence>
<dbReference type="FunFam" id="3.30.160.60:FF:000325">
    <property type="entry name" value="ZFP90 zinc finger protein"/>
    <property type="match status" value="1"/>
</dbReference>
<evidence type="ECO:0000313" key="14">
    <source>
        <dbReference type="Proteomes" id="UP000318571"/>
    </source>
</evidence>
<feature type="region of interest" description="Disordered" evidence="11">
    <location>
        <begin position="770"/>
        <end position="826"/>
    </location>
</feature>
<feature type="compositionally biased region" description="Basic residues" evidence="11">
    <location>
        <begin position="716"/>
        <end position="729"/>
    </location>
</feature>
<feature type="compositionally biased region" description="Polar residues" evidence="11">
    <location>
        <begin position="934"/>
        <end position="943"/>
    </location>
</feature>
<dbReference type="FunFam" id="3.30.160.60:FF:001289">
    <property type="entry name" value="Zinc finger protein 574"/>
    <property type="match status" value="1"/>
</dbReference>
<reference evidence="13 14" key="1">
    <citation type="journal article" date="2018" name="Nat. Ecol. Evol.">
        <title>Genomic signatures of mitonuclear coevolution across populations of Tigriopus californicus.</title>
        <authorList>
            <person name="Barreto F.S."/>
            <person name="Watson E.T."/>
            <person name="Lima T.G."/>
            <person name="Willett C.S."/>
            <person name="Edmands S."/>
            <person name="Li W."/>
            <person name="Burton R.S."/>
        </authorList>
    </citation>
    <scope>NUCLEOTIDE SEQUENCE [LARGE SCALE GENOMIC DNA]</scope>
    <source>
        <strain evidence="13 14">San Diego</strain>
    </source>
</reference>
<feature type="compositionally biased region" description="Basic and acidic residues" evidence="11">
    <location>
        <begin position="1103"/>
        <end position="1117"/>
    </location>
</feature>
<proteinExistence type="predicted"/>
<feature type="compositionally biased region" description="Acidic residues" evidence="11">
    <location>
        <begin position="61"/>
        <end position="71"/>
    </location>
</feature>
<keyword evidence="7" id="KW-0238">DNA-binding</keyword>
<keyword evidence="9" id="KW-0539">Nucleus</keyword>
<feature type="compositionally biased region" description="Acidic residues" evidence="11">
    <location>
        <begin position="284"/>
        <end position="300"/>
    </location>
</feature>
<feature type="domain" description="C2H2-type" evidence="12">
    <location>
        <begin position="1017"/>
        <end position="1044"/>
    </location>
</feature>
<feature type="compositionally biased region" description="Basic residues" evidence="11">
    <location>
        <begin position="342"/>
        <end position="353"/>
    </location>
</feature>
<dbReference type="InterPro" id="IPR013087">
    <property type="entry name" value="Znf_C2H2_type"/>
</dbReference>
<sequence length="1259" mass="138963">MDCAMLEPRYSSSGSTTASRLLEATTSNHHRHVHDHLDTAVDLSRKASITSVDVPSSAEAMEADESEDDAPLDLKVRPDSSSKSRMPAYPTLAMPGPQQRAELLRIAELYTSGSTAMTGVPPSSRESSQERDTDLCQFCGSDTTSPDFDSADHKEGVCNRGSIACPLCAKTFTLYSQYEAHKKTHQKMKQRQYPCQTCGKIFTSASNRNMHQRIHKGVRPFQCTPCGVFFRQKAHLQKHQKTQGHIQATDIYEKKKRDGLITEIPTYQDDDSSHQTQLSKRELDEEDDAEESIQSEDNEPMADSTQSVTPPAADSSHEEKNFNSSAASTTSSVSSFNGANHSRAKASPKRKQSRPQYLQTKAEEVEESAQEPEATSLEEDKIGSFIDYNDITHGYDCRQCMFSSHELSVLKDHVKEEHLNQESQAFQCNECCITFNREFNLRIHTRQHDSGNDLLPCDHCNEVWRSPNKLLKHMELSHLICARCGSQYDERSQLEQHLEEEHEDAIKKGFHNNLAQFSQLNHLATVSLKSPPIPTNVVASAENRAAKMRKVDSLADSIRQKQLLQTLHATSSLNGNDVYKSPASPHHPSPNLMLTSPGSRRRKNDMQTVRALLAKNPEPLYYGSLNQNDRNDNNPFHPHHHAKSMVQDLLRKSENNNILSSKSFSKLPPSIQLPTQPVSGLTPPSSPPLPPPPPPPLAVLPPHSSADHNRPEAHPHLNRRHTSLHHRLHPAPPAPAPAPHHHHHIHHHEALHHPQPHHIRGEVSVTIVPPLGVASDDSDPEENGLDLSIGNRERRHKADSISVDVEEEDDDEDDEDENQVSTTARDEADFRGRLPLAPAFPPGMPFPFFGGLLPPVPPGTDPALAEHLMKLSGLPRPSVLSGPAPNDLVKPPPSSLSHHYSVLSAMLGQPGPPPSAYQSVFPGMTPSIFPGQNGPISSSTPTSSKHEPKDLGPNLDSKPFHCNFCRKEFSHLSSLESHIEHMHHGESKHICNTCGKNFSSKSNLTAHKKIHSGERPFECGICHKRFRQKAHLQKHETTHSSATPYKCTVCDKAFGHISNLNTHLATHSNIRPHQCGECGKSYKDSASYKRHMLSHHGLGDSAETSHSERTDHDQDHDFAEDDDDDEDDEGNETSTSVDTSGCHDSSALTHHSSGLGGGEASSSAYSSFESQEAQEAQEAHLDQSSEIEVGTVNPLAPNQQPEWLQNIIAIIAIAAVAACTTATTILATPQSNAGQILRDSHHLVLVFLPHEINDALSGF</sequence>
<dbReference type="OMA" id="QKHETTH"/>
<comment type="subcellular location">
    <subcellularLocation>
        <location evidence="1">Nucleus</location>
    </subcellularLocation>
</comment>
<evidence type="ECO:0000259" key="12">
    <source>
        <dbReference type="PROSITE" id="PS50157"/>
    </source>
</evidence>